<evidence type="ECO:0000313" key="2">
    <source>
        <dbReference type="Proteomes" id="UP000253720"/>
    </source>
</evidence>
<name>A0A345RYS9_9PSED</name>
<dbReference type="PROSITE" id="PS51257">
    <property type="entry name" value="PROKAR_LIPOPROTEIN"/>
    <property type="match status" value="1"/>
</dbReference>
<accession>A0A345RYS9</accession>
<dbReference type="AlphaFoldDB" id="A0A345RYS9"/>
<sequence length="313" mass="34614">MSVKHIVQALLIAIVLGCTQVDTQSTLPRIASNNPHAAMTGPQVVELLNTLYNRQFPNCDKNNNRPAFLCSGIIFRVTDKNPGDTHHVWNPSPTSVRNGGVSFSYLRADSKFGRLAWGKGNGFMLYPIFGAPWDKVDLDVLCSFPIDGWTWNRTSPCGPYPSFPATSQRCQSAGVATAEQWKKVWDTSPDSHHLRQCGFDVSEPTGKPAGVPFYQSVRARGMLSQMPAHFSEQNEIVIKTWPQNLQDTFPLMAFFFIAGGTNAGLAEAQGNQKDFYDSTTARIWVPVIRLFPPSTPAGEATFQYVDSDQLVKP</sequence>
<organism evidence="1 2">
    <name type="scientific">Pseudomonas kribbensis</name>
    <dbReference type="NCBI Taxonomy" id="1628086"/>
    <lineage>
        <taxon>Bacteria</taxon>
        <taxon>Pseudomonadati</taxon>
        <taxon>Pseudomonadota</taxon>
        <taxon>Gammaproteobacteria</taxon>
        <taxon>Pseudomonadales</taxon>
        <taxon>Pseudomonadaceae</taxon>
        <taxon>Pseudomonas</taxon>
    </lineage>
</organism>
<dbReference type="EMBL" id="CP029608">
    <property type="protein sequence ID" value="AXI64445.1"/>
    <property type="molecule type" value="Genomic_DNA"/>
</dbReference>
<dbReference type="Proteomes" id="UP000253720">
    <property type="component" value="Chromosome"/>
</dbReference>
<proteinExistence type="predicted"/>
<reference evidence="1 2" key="1">
    <citation type="submission" date="2018-05" db="EMBL/GenBank/DDBJ databases">
        <title>Complete genome sequence of Pseudomonas kribbensis 46-2(T).</title>
        <authorList>
            <person name="Jeong H."/>
            <person name="Lee S.-G."/>
            <person name="Rha E."/>
            <person name="Kim H."/>
        </authorList>
    </citation>
    <scope>NUCLEOTIDE SEQUENCE [LARGE SCALE GENOMIC DNA]</scope>
    <source>
        <strain evidence="1 2">46-2</strain>
    </source>
</reference>
<keyword evidence="2" id="KW-1185">Reference proteome</keyword>
<gene>
    <name evidence="1" type="ORF">DLD99_13185</name>
</gene>
<evidence type="ECO:0000313" key="1">
    <source>
        <dbReference type="EMBL" id="AXI64445.1"/>
    </source>
</evidence>
<dbReference type="KEGG" id="pke:DLD99_13185"/>
<protein>
    <submittedName>
        <fullName evidence="1">Halovibrin HvnC</fullName>
    </submittedName>
</protein>